<protein>
    <submittedName>
        <fullName evidence="4">Glycolate oxidase subunit GlcE</fullName>
        <ecNumber evidence="4">1.1.99.14</ecNumber>
    </submittedName>
</protein>
<dbReference type="NCBIfam" id="NF008439">
    <property type="entry name" value="PRK11282.1"/>
    <property type="match status" value="1"/>
</dbReference>
<dbReference type="InterPro" id="IPR016166">
    <property type="entry name" value="FAD-bd_PCMH"/>
</dbReference>
<dbReference type="SUPFAM" id="SSF56176">
    <property type="entry name" value="FAD-binding/transporter-associated domain-like"/>
    <property type="match status" value="1"/>
</dbReference>
<evidence type="ECO:0000256" key="2">
    <source>
        <dbReference type="ARBA" id="ARBA00022827"/>
    </source>
</evidence>
<dbReference type="InterPro" id="IPR016169">
    <property type="entry name" value="FAD-bd_PCMH_sub2"/>
</dbReference>
<keyword evidence="2" id="KW-0274">FAD</keyword>
<sequence>FEPPHFSSTATLGGCIASGISGPARPWRGAARDYVLGCILINGKGERLRFGGEVIKNVAGYDVSRLQCGAFGTLGLLEELSIKTLPAPEQELTLELELDQPRALERMQHWNRLPLPLSAAAWQQGKLRIRLSGTAVAVEQGRRHIGGEISSNTSYWQDLKEQRLKFFQNDKPLWRISLPRDCGPLKLPGDTLIDWGGAQRWLLSESSCQELAAIAADAGGYVSPFHAHSPVPLAPALLHLHQRLKNAFDPAGILNAGRLFAPSP</sequence>
<dbReference type="PANTHER" id="PTHR11748:SF103">
    <property type="entry name" value="GLYCOLATE OXIDASE SUBUNIT GLCE"/>
    <property type="match status" value="1"/>
</dbReference>
<dbReference type="AlphaFoldDB" id="A0A831WCB7"/>
<gene>
    <name evidence="4" type="primary">glcE</name>
    <name evidence="4" type="ORF">ENJ12_01460</name>
</gene>
<evidence type="ECO:0000256" key="1">
    <source>
        <dbReference type="ARBA" id="ARBA00022630"/>
    </source>
</evidence>
<dbReference type="PROSITE" id="PS51387">
    <property type="entry name" value="FAD_PCMH"/>
    <property type="match status" value="1"/>
</dbReference>
<accession>A0A831WCB7</accession>
<keyword evidence="4" id="KW-0560">Oxidoreductase</keyword>
<dbReference type="GO" id="GO:0071949">
    <property type="term" value="F:FAD binding"/>
    <property type="evidence" value="ECO:0007669"/>
    <property type="project" value="InterPro"/>
</dbReference>
<reference evidence="4" key="1">
    <citation type="journal article" date="2020" name="mSystems">
        <title>Genome- and Community-Level Interaction Insights into Carbon Utilization and Element Cycling Functions of Hydrothermarchaeota in Hydrothermal Sediment.</title>
        <authorList>
            <person name="Zhou Z."/>
            <person name="Liu Y."/>
            <person name="Xu W."/>
            <person name="Pan J."/>
            <person name="Luo Z.H."/>
            <person name="Li M."/>
        </authorList>
    </citation>
    <scope>NUCLEOTIDE SEQUENCE [LARGE SCALE GENOMIC DNA]</scope>
    <source>
        <strain evidence="4">HyVt-458</strain>
    </source>
</reference>
<dbReference type="GO" id="GO:0019154">
    <property type="term" value="F:glycolate dehydrogenase activity"/>
    <property type="evidence" value="ECO:0007669"/>
    <property type="project" value="UniProtKB-EC"/>
</dbReference>
<dbReference type="EMBL" id="DRLF01000056">
    <property type="protein sequence ID" value="HEC05494.1"/>
    <property type="molecule type" value="Genomic_DNA"/>
</dbReference>
<dbReference type="InterPro" id="IPR016164">
    <property type="entry name" value="FAD-linked_Oxase-like_C"/>
</dbReference>
<evidence type="ECO:0000259" key="3">
    <source>
        <dbReference type="PROSITE" id="PS51387"/>
    </source>
</evidence>
<dbReference type="InterPro" id="IPR036318">
    <property type="entry name" value="FAD-bd_PCMH-like_sf"/>
</dbReference>
<organism evidence="4">
    <name type="scientific">Thiolapillus brandeum</name>
    <dbReference type="NCBI Taxonomy" id="1076588"/>
    <lineage>
        <taxon>Bacteria</taxon>
        <taxon>Pseudomonadati</taxon>
        <taxon>Pseudomonadota</taxon>
        <taxon>Gammaproteobacteria</taxon>
        <taxon>Chromatiales</taxon>
        <taxon>Sedimenticolaceae</taxon>
        <taxon>Thiolapillus</taxon>
    </lineage>
</organism>
<dbReference type="Gene3D" id="3.30.465.10">
    <property type="match status" value="1"/>
</dbReference>
<dbReference type="Proteomes" id="UP000886339">
    <property type="component" value="Unassembled WGS sequence"/>
</dbReference>
<keyword evidence="1" id="KW-0285">Flavoprotein</keyword>
<dbReference type="SUPFAM" id="SSF55103">
    <property type="entry name" value="FAD-linked oxidases, C-terminal domain"/>
    <property type="match status" value="1"/>
</dbReference>
<comment type="caution">
    <text evidence="4">The sequence shown here is derived from an EMBL/GenBank/DDBJ whole genome shotgun (WGS) entry which is preliminary data.</text>
</comment>
<dbReference type="EC" id="1.1.99.14" evidence="4"/>
<feature type="domain" description="FAD-binding PCMH-type" evidence="3">
    <location>
        <begin position="1"/>
        <end position="87"/>
    </location>
</feature>
<dbReference type="PANTHER" id="PTHR11748">
    <property type="entry name" value="D-LACTATE DEHYDROGENASE"/>
    <property type="match status" value="1"/>
</dbReference>
<evidence type="ECO:0000313" key="4">
    <source>
        <dbReference type="EMBL" id="HEC05494.1"/>
    </source>
</evidence>
<feature type="non-terminal residue" evidence="4">
    <location>
        <position position="1"/>
    </location>
</feature>
<proteinExistence type="predicted"/>
<name>A0A831WCB7_9GAMM</name>